<protein>
    <submittedName>
        <fullName evidence="2">Uncharacterized protein</fullName>
    </submittedName>
</protein>
<reference evidence="2 3" key="1">
    <citation type="submission" date="2024-10" db="EMBL/GenBank/DDBJ databases">
        <authorList>
            <person name="Kim D."/>
        </authorList>
    </citation>
    <scope>NUCLEOTIDE SEQUENCE [LARGE SCALE GENOMIC DNA]</scope>
    <source>
        <strain evidence="2">BH-2024</strain>
    </source>
</reference>
<proteinExistence type="predicted"/>
<keyword evidence="3" id="KW-1185">Reference proteome</keyword>
<feature type="compositionally biased region" description="Polar residues" evidence="1">
    <location>
        <begin position="7"/>
        <end position="18"/>
    </location>
</feature>
<evidence type="ECO:0000313" key="2">
    <source>
        <dbReference type="EMBL" id="KAL3099384.1"/>
    </source>
</evidence>
<sequence>MTLWRNDLSSVSFFGQTTSDHDDIPRRSTTASAPALRQQALFALLVPCRHIASGEKAIGARAGVRRGRQWRCQNFCVLALRQPEKSAFWALDI</sequence>
<accession>A0ABD2KA08</accession>
<gene>
    <name evidence="2" type="ORF">niasHT_022127</name>
</gene>
<feature type="region of interest" description="Disordered" evidence="1">
    <location>
        <begin position="1"/>
        <end position="31"/>
    </location>
</feature>
<evidence type="ECO:0000256" key="1">
    <source>
        <dbReference type="SAM" id="MobiDB-lite"/>
    </source>
</evidence>
<dbReference type="Proteomes" id="UP001620626">
    <property type="component" value="Unassembled WGS sequence"/>
</dbReference>
<evidence type="ECO:0000313" key="3">
    <source>
        <dbReference type="Proteomes" id="UP001620626"/>
    </source>
</evidence>
<organism evidence="2 3">
    <name type="scientific">Heterodera trifolii</name>
    <dbReference type="NCBI Taxonomy" id="157864"/>
    <lineage>
        <taxon>Eukaryota</taxon>
        <taxon>Metazoa</taxon>
        <taxon>Ecdysozoa</taxon>
        <taxon>Nematoda</taxon>
        <taxon>Chromadorea</taxon>
        <taxon>Rhabditida</taxon>
        <taxon>Tylenchina</taxon>
        <taxon>Tylenchomorpha</taxon>
        <taxon>Tylenchoidea</taxon>
        <taxon>Heteroderidae</taxon>
        <taxon>Heteroderinae</taxon>
        <taxon>Heterodera</taxon>
    </lineage>
</organism>
<name>A0ABD2KA08_9BILA</name>
<dbReference type="EMBL" id="JBICBT010000809">
    <property type="protein sequence ID" value="KAL3099384.1"/>
    <property type="molecule type" value="Genomic_DNA"/>
</dbReference>
<comment type="caution">
    <text evidence="2">The sequence shown here is derived from an EMBL/GenBank/DDBJ whole genome shotgun (WGS) entry which is preliminary data.</text>
</comment>
<dbReference type="AlphaFoldDB" id="A0ABD2KA08"/>